<comment type="caution">
    <text evidence="1">The sequence shown here is derived from an EMBL/GenBank/DDBJ whole genome shotgun (WGS) entry which is preliminary data.</text>
</comment>
<reference evidence="1 2" key="1">
    <citation type="journal article" date="2019" name="Environ. Microbiol.">
        <title>At the nexus of three kingdoms: the genome of the mycorrhizal fungus Gigaspora margarita provides insights into plant, endobacterial and fungal interactions.</title>
        <authorList>
            <person name="Venice F."/>
            <person name="Ghignone S."/>
            <person name="Salvioli di Fossalunga A."/>
            <person name="Amselem J."/>
            <person name="Novero M."/>
            <person name="Xianan X."/>
            <person name="Sedzielewska Toro K."/>
            <person name="Morin E."/>
            <person name="Lipzen A."/>
            <person name="Grigoriev I.V."/>
            <person name="Henrissat B."/>
            <person name="Martin F.M."/>
            <person name="Bonfante P."/>
        </authorList>
    </citation>
    <scope>NUCLEOTIDE SEQUENCE [LARGE SCALE GENOMIC DNA]</scope>
    <source>
        <strain evidence="1 2">BEG34</strain>
    </source>
</reference>
<evidence type="ECO:0000313" key="2">
    <source>
        <dbReference type="Proteomes" id="UP000439903"/>
    </source>
</evidence>
<accession>A0A8H4AVK7</accession>
<dbReference type="OrthoDB" id="60033at2759"/>
<protein>
    <submittedName>
        <fullName evidence="1">PAS domain S-box protein</fullName>
    </submittedName>
</protein>
<evidence type="ECO:0000313" key="1">
    <source>
        <dbReference type="EMBL" id="KAF0537252.1"/>
    </source>
</evidence>
<sequence length="113" mass="13235">MSTYTDNIEDDEPDFISNVYNYDWSSTSLGPMEIWDNSITNAVNLCLQSAFPTVISIAPDWIVLYNKAWRQVLKSKHPHALGKTTKEIWADMYERFVSKYERYNYQFLPIPVS</sequence>
<dbReference type="EMBL" id="WTPW01000191">
    <property type="protein sequence ID" value="KAF0537252.1"/>
    <property type="molecule type" value="Genomic_DNA"/>
</dbReference>
<dbReference type="AlphaFoldDB" id="A0A8H4AVK7"/>
<gene>
    <name evidence="1" type="ORF">F8M41_008564</name>
</gene>
<proteinExistence type="predicted"/>
<dbReference type="Proteomes" id="UP000439903">
    <property type="component" value="Unassembled WGS sequence"/>
</dbReference>
<name>A0A8H4AVK7_GIGMA</name>
<organism evidence="1 2">
    <name type="scientific">Gigaspora margarita</name>
    <dbReference type="NCBI Taxonomy" id="4874"/>
    <lineage>
        <taxon>Eukaryota</taxon>
        <taxon>Fungi</taxon>
        <taxon>Fungi incertae sedis</taxon>
        <taxon>Mucoromycota</taxon>
        <taxon>Glomeromycotina</taxon>
        <taxon>Glomeromycetes</taxon>
        <taxon>Diversisporales</taxon>
        <taxon>Gigasporaceae</taxon>
        <taxon>Gigaspora</taxon>
    </lineage>
</organism>
<keyword evidence="2" id="KW-1185">Reference proteome</keyword>